<dbReference type="InterPro" id="IPR021660">
    <property type="entry name" value="DUF3253"/>
</dbReference>
<evidence type="ECO:0000313" key="1">
    <source>
        <dbReference type="EMBL" id="EON68554.1"/>
    </source>
</evidence>
<gene>
    <name evidence="1" type="ORF">W97_07812</name>
</gene>
<accession>R7Z3F0</accession>
<evidence type="ECO:0008006" key="3">
    <source>
        <dbReference type="Google" id="ProtNLM"/>
    </source>
</evidence>
<reference evidence="2" key="1">
    <citation type="submission" date="2012-06" db="EMBL/GenBank/DDBJ databases">
        <title>The genome sequence of Coniosporium apollinis CBS 100218.</title>
        <authorList>
            <consortium name="The Broad Institute Genome Sequencing Platform"/>
            <person name="Cuomo C."/>
            <person name="Gorbushina A."/>
            <person name="Noack S."/>
            <person name="Walker B."/>
            <person name="Young S.K."/>
            <person name="Zeng Q."/>
            <person name="Gargeya S."/>
            <person name="Fitzgerald M."/>
            <person name="Haas B."/>
            <person name="Abouelleil A."/>
            <person name="Alvarado L."/>
            <person name="Arachchi H.M."/>
            <person name="Berlin A.M."/>
            <person name="Chapman S.B."/>
            <person name="Goldberg J."/>
            <person name="Griggs A."/>
            <person name="Gujja S."/>
            <person name="Hansen M."/>
            <person name="Howarth C."/>
            <person name="Imamovic A."/>
            <person name="Larimer J."/>
            <person name="McCowan C."/>
            <person name="Montmayeur A."/>
            <person name="Murphy C."/>
            <person name="Neiman D."/>
            <person name="Pearson M."/>
            <person name="Priest M."/>
            <person name="Roberts A."/>
            <person name="Saif S."/>
            <person name="Shea T."/>
            <person name="Sisk P."/>
            <person name="Sykes S."/>
            <person name="Wortman J."/>
            <person name="Nusbaum C."/>
            <person name="Birren B."/>
        </authorList>
    </citation>
    <scope>NUCLEOTIDE SEQUENCE [LARGE SCALE GENOMIC DNA]</scope>
    <source>
        <strain evidence="2">CBS 100218</strain>
    </source>
</reference>
<dbReference type="eggNOG" id="ENOG502SGIT">
    <property type="taxonomic scope" value="Eukaryota"/>
</dbReference>
<dbReference type="RefSeq" id="XP_007783871.1">
    <property type="nucleotide sequence ID" value="XM_007785681.1"/>
</dbReference>
<dbReference type="Gene3D" id="1.10.10.10">
    <property type="entry name" value="Winged helix-like DNA-binding domain superfamily/Winged helix DNA-binding domain"/>
    <property type="match status" value="1"/>
</dbReference>
<dbReference type="InterPro" id="IPR036390">
    <property type="entry name" value="WH_DNA-bd_sf"/>
</dbReference>
<dbReference type="EMBL" id="JH767598">
    <property type="protein sequence ID" value="EON68554.1"/>
    <property type="molecule type" value="Genomic_DNA"/>
</dbReference>
<dbReference type="SUPFAM" id="SSF46785">
    <property type="entry name" value="Winged helix' DNA-binding domain"/>
    <property type="match status" value="1"/>
</dbReference>
<dbReference type="HOGENOM" id="CLU_136716_0_0_1"/>
<keyword evidence="2" id="KW-1185">Reference proteome</keyword>
<dbReference type="InterPro" id="IPR036388">
    <property type="entry name" value="WH-like_DNA-bd_sf"/>
</dbReference>
<dbReference type="GeneID" id="19905123"/>
<protein>
    <recommendedName>
        <fullName evidence="3">DUF3253 domain-containing protein</fullName>
    </recommendedName>
</protein>
<dbReference type="Proteomes" id="UP000016924">
    <property type="component" value="Unassembled WGS sequence"/>
</dbReference>
<dbReference type="OrthoDB" id="2563170at2759"/>
<proteinExistence type="predicted"/>
<evidence type="ECO:0000313" key="2">
    <source>
        <dbReference type="Proteomes" id="UP000016924"/>
    </source>
</evidence>
<dbReference type="AlphaFoldDB" id="R7Z3F0"/>
<dbReference type="Pfam" id="PF11625">
    <property type="entry name" value="DUF3253"/>
    <property type="match status" value="1"/>
</dbReference>
<sequence length="99" mass="11144">MPTPQNPLHTHLIRLLDARAYPKTICPSEVARALSASELQALDASEWRDVMPAIREAVWEMRDRGEVEIMQRGEVLGSEVGLEDVRGPIRVRLVRGNES</sequence>
<dbReference type="OMA" id="WPKTICP"/>
<organism evidence="1 2">
    <name type="scientific">Coniosporium apollinis (strain CBS 100218)</name>
    <name type="common">Rock-inhabiting black yeast</name>
    <dbReference type="NCBI Taxonomy" id="1168221"/>
    <lineage>
        <taxon>Eukaryota</taxon>
        <taxon>Fungi</taxon>
        <taxon>Dikarya</taxon>
        <taxon>Ascomycota</taxon>
        <taxon>Pezizomycotina</taxon>
        <taxon>Dothideomycetes</taxon>
        <taxon>Dothideomycetes incertae sedis</taxon>
        <taxon>Coniosporium</taxon>
    </lineage>
</organism>
<name>R7Z3F0_CONA1</name>